<name>A0ABU2JA88_9ACTN</name>
<keyword evidence="1" id="KW-0238">DNA-binding</keyword>
<evidence type="ECO:0000259" key="2">
    <source>
        <dbReference type="PROSITE" id="PS51740"/>
    </source>
</evidence>
<dbReference type="RefSeq" id="WP_311423057.1">
    <property type="nucleotide sequence ID" value="NZ_JAVREH010000011.1"/>
</dbReference>
<evidence type="ECO:0000313" key="4">
    <source>
        <dbReference type="Proteomes" id="UP001183176"/>
    </source>
</evidence>
<sequence>MAANGRLVIAAPIRKELGLDSEPVVFLAEVVSGRLVLTPADVVPRTEREWLTSPEVTALLDQADEHLAAGEVAPLTRADVARLRRERAGKSSQRA</sequence>
<protein>
    <recommendedName>
        <fullName evidence="2">SpoVT-AbrB domain-containing protein</fullName>
    </recommendedName>
</protein>
<organism evidence="3 4">
    <name type="scientific">Jatrophihabitans lederbergiae</name>
    <dbReference type="NCBI Taxonomy" id="3075547"/>
    <lineage>
        <taxon>Bacteria</taxon>
        <taxon>Bacillati</taxon>
        <taxon>Actinomycetota</taxon>
        <taxon>Actinomycetes</taxon>
        <taxon>Jatrophihabitantales</taxon>
        <taxon>Jatrophihabitantaceae</taxon>
        <taxon>Jatrophihabitans</taxon>
    </lineage>
</organism>
<reference evidence="4" key="1">
    <citation type="submission" date="2023-07" db="EMBL/GenBank/DDBJ databases">
        <title>30 novel species of actinomycetes from the DSMZ collection.</title>
        <authorList>
            <person name="Nouioui I."/>
        </authorList>
    </citation>
    <scope>NUCLEOTIDE SEQUENCE [LARGE SCALE GENOMIC DNA]</scope>
    <source>
        <strain evidence="4">DSM 44399</strain>
    </source>
</reference>
<feature type="domain" description="SpoVT-AbrB" evidence="2">
    <location>
        <begin position="1"/>
        <end position="42"/>
    </location>
</feature>
<accession>A0ABU2JA88</accession>
<dbReference type="EMBL" id="JAVREH010000011">
    <property type="protein sequence ID" value="MDT0261905.1"/>
    <property type="molecule type" value="Genomic_DNA"/>
</dbReference>
<gene>
    <name evidence="3" type="ORF">RM423_10905</name>
</gene>
<dbReference type="Proteomes" id="UP001183176">
    <property type="component" value="Unassembled WGS sequence"/>
</dbReference>
<comment type="caution">
    <text evidence="3">The sequence shown here is derived from an EMBL/GenBank/DDBJ whole genome shotgun (WGS) entry which is preliminary data.</text>
</comment>
<dbReference type="PROSITE" id="PS51740">
    <property type="entry name" value="SPOVT_ABRB"/>
    <property type="match status" value="1"/>
</dbReference>
<evidence type="ECO:0000256" key="1">
    <source>
        <dbReference type="PROSITE-ProRule" id="PRU01076"/>
    </source>
</evidence>
<evidence type="ECO:0000313" key="3">
    <source>
        <dbReference type="EMBL" id="MDT0261905.1"/>
    </source>
</evidence>
<keyword evidence="4" id="KW-1185">Reference proteome</keyword>
<proteinExistence type="predicted"/>
<dbReference type="InterPro" id="IPR007159">
    <property type="entry name" value="SpoVT-AbrB_dom"/>
</dbReference>